<protein>
    <recommendedName>
        <fullName evidence="3">F-box domain-containing protein</fullName>
    </recommendedName>
</protein>
<dbReference type="OrthoDB" id="2750355at2759"/>
<dbReference type="EMBL" id="RWJN01000024">
    <property type="protein sequence ID" value="TCD70252.1"/>
    <property type="molecule type" value="Genomic_DNA"/>
</dbReference>
<proteinExistence type="predicted"/>
<accession>A0A4R0RSQ8</accession>
<name>A0A4R0RSQ8_9APHY</name>
<keyword evidence="2" id="KW-1185">Reference proteome</keyword>
<evidence type="ECO:0008006" key="3">
    <source>
        <dbReference type="Google" id="ProtNLM"/>
    </source>
</evidence>
<organism evidence="1 2">
    <name type="scientific">Steccherinum ochraceum</name>
    <dbReference type="NCBI Taxonomy" id="92696"/>
    <lineage>
        <taxon>Eukaryota</taxon>
        <taxon>Fungi</taxon>
        <taxon>Dikarya</taxon>
        <taxon>Basidiomycota</taxon>
        <taxon>Agaricomycotina</taxon>
        <taxon>Agaricomycetes</taxon>
        <taxon>Polyporales</taxon>
        <taxon>Steccherinaceae</taxon>
        <taxon>Steccherinum</taxon>
    </lineage>
</organism>
<sequence length="510" mass="58607">MRTCRALYRAGLPVLLRFVCIHAGWTTGRLASWCKFVLREERRATLIREMHLHVTMIIQVVTYTRKFIDDAHNSLAEVLKRARSTLRVLKLKDLETQLEEDEFAVLTSPLCELASLQRLIIKSDCGPKTQAMLTNMASPLVRVDLALDYRYHPTAIDPITSLRNFASSLETLHIAADHGSIISDHFSSDLVFSQVKQIILEVSSDPLPSLVPFMVSFPNLVDMLCNSPVNRDEKHYFIHGQDALDEFDTENRELRKRNLATISGNGWPRLEFLYAGVVQSYTSGLSHHVHQWRGVHLKAYNAEYFDAMIGALTPEVLQFTVSTQWFEDDQYAELMTTFPMTNTVKKLAITLLLDPEVIPNFIDWLTYLLTACKRMPPEELYLFLDIDPDGLPDEEDLDVVTSDVNFDDYAQQLAAGIPKLNFIALSPPARYRHRRKQSLGASKEKEEYWARWKQARQPFLRWDVVRKQPDDASGGLMETETRLLDARKCNEIKRQCWGWATEIPPEYEAE</sequence>
<reference evidence="1 2" key="1">
    <citation type="submission" date="2018-11" db="EMBL/GenBank/DDBJ databases">
        <title>Genome assembly of Steccherinum ochraceum LE-BIN_3174, the white-rot fungus of the Steccherinaceae family (The Residual Polyporoid clade, Polyporales, Basidiomycota).</title>
        <authorList>
            <person name="Fedorova T.V."/>
            <person name="Glazunova O.A."/>
            <person name="Landesman E.O."/>
            <person name="Moiseenko K.V."/>
            <person name="Psurtseva N.V."/>
            <person name="Savinova O.S."/>
            <person name="Shakhova N.V."/>
            <person name="Tyazhelova T.V."/>
            <person name="Vasina D.V."/>
        </authorList>
    </citation>
    <scope>NUCLEOTIDE SEQUENCE [LARGE SCALE GENOMIC DNA]</scope>
    <source>
        <strain evidence="1 2">LE-BIN_3174</strain>
    </source>
</reference>
<dbReference type="AlphaFoldDB" id="A0A4R0RSQ8"/>
<comment type="caution">
    <text evidence="1">The sequence shown here is derived from an EMBL/GenBank/DDBJ whole genome shotgun (WGS) entry which is preliminary data.</text>
</comment>
<gene>
    <name evidence="1" type="ORF">EIP91_004153</name>
</gene>
<dbReference type="Proteomes" id="UP000292702">
    <property type="component" value="Unassembled WGS sequence"/>
</dbReference>
<evidence type="ECO:0000313" key="2">
    <source>
        <dbReference type="Proteomes" id="UP000292702"/>
    </source>
</evidence>
<evidence type="ECO:0000313" key="1">
    <source>
        <dbReference type="EMBL" id="TCD70252.1"/>
    </source>
</evidence>